<dbReference type="Gene3D" id="3.20.110.10">
    <property type="entry name" value="Glycoside hydrolase 38, N terminal domain"/>
    <property type="match status" value="2"/>
</dbReference>
<dbReference type="Pfam" id="PF03065">
    <property type="entry name" value="Glyco_hydro_57"/>
    <property type="match status" value="1"/>
</dbReference>
<sequence>MEKYICIHGHFYQPPRMNPWLESLETQDSAYPYDNWNSRITAECYAPNAVARLLGTTGTIVDIVNNYSRISFNFGPTLLSWLKANNPWVHEALVLADQASQKRLGKGNALAQVYNHIIMPLATQRDKLTQIRWGIKDFENRFARKPEGMWLSETAVDTPTLTALADEGILFTILAPEQAEHVRPLGGDEWQDVTGGKVDPKSPYLVNLPNGKTITVFFYDGPTSRGIAFEKLLSNGDLLSSRLTKLFDPKGPQAQLAHIATDGESYGHHHQFGEMALAYSLKELDDDPEYRLTNYAAFLATHPPLHEVRIRENSSWSCAHGIGRWKEDCGCAIDPQKGWNQKWRKPLREALDYLKSRLDEFFEQKGGELFKDPWAARDDYVEVMGPKEPEAWSGFLKRHLAAEPEADTALQAAKLLESQRWGLFMFTSCGWFFDDLAGLEPVQNLRFAARAMELAGELGAGSWEEPFLRILEQGSSNEALFGTGRDIWEKRVVKRRVTPARVVAHAALSSLHQDHGLAGGIYAYDIESPYQEKWDQGNFKVSWGRAKVTHRPVGEEAQYCYAVLHAGELDFRARVAPCSDNHDLTALAREIKKPMGEEDAAGVENVFDRHLSGERFGLANLFLEGRRKLGRAALDRATEENLKQAKEMYRQSADVMIGLRQMDVPLPEIYLALAEAILTRDLIDQLKEPGERDLSDAMIRVAQQVLALELKLDSPVLKLALAKAVARCLTEYKPDKASEERLAWAGNLVILARTLEIPLNLWEAQNDFFKVLKDRGPTGLTPAMQRMGSLLDFELGVS</sequence>
<dbReference type="InterPro" id="IPR004300">
    <property type="entry name" value="Glyco_hydro_57_N"/>
</dbReference>
<dbReference type="SUPFAM" id="SSF88713">
    <property type="entry name" value="Glycoside hydrolase/deacetylase"/>
    <property type="match status" value="1"/>
</dbReference>
<dbReference type="Pfam" id="PF12055">
    <property type="entry name" value="DUF3536"/>
    <property type="match status" value="1"/>
</dbReference>
<dbReference type="Proteomes" id="UP000032233">
    <property type="component" value="Unassembled WGS sequence"/>
</dbReference>
<dbReference type="RefSeq" id="WP_044348713.1">
    <property type="nucleotide sequence ID" value="NZ_AZAC01000014.1"/>
</dbReference>
<keyword evidence="5" id="KW-0378">Hydrolase</keyword>
<evidence type="ECO:0000313" key="6">
    <source>
        <dbReference type="Proteomes" id="UP000032233"/>
    </source>
</evidence>
<dbReference type="PANTHER" id="PTHR36306:SF3">
    <property type="entry name" value="GLYCOSIDE HYDROLASE FAMILY 57"/>
    <property type="match status" value="1"/>
</dbReference>
<evidence type="ECO:0000313" key="5">
    <source>
        <dbReference type="EMBL" id="KIX13647.1"/>
    </source>
</evidence>
<evidence type="ECO:0000259" key="4">
    <source>
        <dbReference type="Pfam" id="PF03065"/>
    </source>
</evidence>
<dbReference type="EMBL" id="AZAC01000014">
    <property type="protein sequence ID" value="KIX13647.1"/>
    <property type="molecule type" value="Genomic_DNA"/>
</dbReference>
<dbReference type="STRING" id="1429043.X474_11625"/>
<dbReference type="GO" id="GO:0016787">
    <property type="term" value="F:hydrolase activity"/>
    <property type="evidence" value="ECO:0007669"/>
    <property type="project" value="UniProtKB-KW"/>
</dbReference>
<dbReference type="InterPro" id="IPR052046">
    <property type="entry name" value="GH57_Enzymes"/>
</dbReference>
<name>A0A0D2GFD8_9BACT</name>
<proteinExistence type="inferred from homology"/>
<keyword evidence="6" id="KW-1185">Reference proteome</keyword>
<feature type="domain" description="Glycoside hydrolase family 57 N-terminal" evidence="4">
    <location>
        <begin position="105"/>
        <end position="303"/>
    </location>
</feature>
<keyword evidence="2 3" id="KW-0119">Carbohydrate metabolism</keyword>
<protein>
    <submittedName>
        <fullName evidence="5">Glycoside hydrolase</fullName>
    </submittedName>
</protein>
<comment type="caution">
    <text evidence="5">The sequence shown here is derived from an EMBL/GenBank/DDBJ whole genome shotgun (WGS) entry which is preliminary data.</text>
</comment>
<evidence type="ECO:0000256" key="2">
    <source>
        <dbReference type="ARBA" id="ARBA00023277"/>
    </source>
</evidence>
<dbReference type="CDD" id="cd10797">
    <property type="entry name" value="GH57N_APU_like_1"/>
    <property type="match status" value="1"/>
</dbReference>
<dbReference type="AlphaFoldDB" id="A0A0D2GFD8"/>
<reference evidence="5 6" key="1">
    <citation type="submission" date="2013-11" db="EMBL/GenBank/DDBJ databases">
        <title>Metagenomic analysis of a methanogenic consortium involved in long chain n-alkane degradation.</title>
        <authorList>
            <person name="Davidova I.A."/>
            <person name="Callaghan A.V."/>
            <person name="Wawrik B."/>
            <person name="Pruitt S."/>
            <person name="Marks C."/>
            <person name="Duncan K.E."/>
            <person name="Suflita J.M."/>
        </authorList>
    </citation>
    <scope>NUCLEOTIDE SEQUENCE [LARGE SCALE GENOMIC DNA]</scope>
    <source>
        <strain evidence="5 6">SPR</strain>
    </source>
</reference>
<organism evidence="5 6">
    <name type="scientific">Dethiosulfatarculus sandiegensis</name>
    <dbReference type="NCBI Taxonomy" id="1429043"/>
    <lineage>
        <taxon>Bacteria</taxon>
        <taxon>Pseudomonadati</taxon>
        <taxon>Thermodesulfobacteriota</taxon>
        <taxon>Desulfarculia</taxon>
        <taxon>Desulfarculales</taxon>
        <taxon>Desulfarculaceae</taxon>
        <taxon>Dethiosulfatarculus</taxon>
    </lineage>
</organism>
<dbReference type="PANTHER" id="PTHR36306">
    <property type="entry name" value="ALPHA-AMYLASE-RELATED-RELATED"/>
    <property type="match status" value="1"/>
</dbReference>
<gene>
    <name evidence="5" type="ORF">X474_11625</name>
</gene>
<dbReference type="InterPro" id="IPR011330">
    <property type="entry name" value="Glyco_hydro/deAcase_b/a-brl"/>
</dbReference>
<accession>A0A0D2GFD8</accession>
<evidence type="ECO:0000256" key="1">
    <source>
        <dbReference type="ARBA" id="ARBA00006821"/>
    </source>
</evidence>
<dbReference type="GO" id="GO:0005975">
    <property type="term" value="P:carbohydrate metabolic process"/>
    <property type="evidence" value="ECO:0007669"/>
    <property type="project" value="InterPro"/>
</dbReference>
<dbReference type="InParanoid" id="A0A0D2GFD8"/>
<comment type="similarity">
    <text evidence="1 3">Belongs to the glycosyl hydrolase 57 family.</text>
</comment>
<dbReference type="InterPro" id="IPR021923">
    <property type="entry name" value="DUF3536"/>
</dbReference>
<dbReference type="PATRIC" id="fig|1429043.3.peg.2473"/>
<evidence type="ECO:0000256" key="3">
    <source>
        <dbReference type="RuleBase" id="RU361196"/>
    </source>
</evidence>
<dbReference type="InterPro" id="IPR027291">
    <property type="entry name" value="Glyco_hydro_38_N_sf"/>
</dbReference>